<dbReference type="GO" id="GO:0006260">
    <property type="term" value="P:DNA replication"/>
    <property type="evidence" value="ECO:0007669"/>
    <property type="project" value="UniProtKB-KW"/>
</dbReference>
<evidence type="ECO:0000256" key="4">
    <source>
        <dbReference type="ARBA" id="ARBA00022705"/>
    </source>
</evidence>
<evidence type="ECO:0000256" key="5">
    <source>
        <dbReference type="ARBA" id="ARBA00023242"/>
    </source>
</evidence>
<dbReference type="Gene3D" id="3.60.21.60">
    <property type="match status" value="1"/>
</dbReference>
<reference evidence="7" key="3">
    <citation type="submission" date="2025-09" db="UniProtKB">
        <authorList>
            <consortium name="Ensembl"/>
        </authorList>
    </citation>
    <scope>IDENTIFICATION</scope>
</reference>
<dbReference type="InterPro" id="IPR016722">
    <property type="entry name" value="DNA_pol_alpha_bsu"/>
</dbReference>
<evidence type="ECO:0000256" key="2">
    <source>
        <dbReference type="ARBA" id="ARBA00007299"/>
    </source>
</evidence>
<evidence type="ECO:0000313" key="7">
    <source>
        <dbReference type="Ensembl" id="ENSLOCP00000003277.1"/>
    </source>
</evidence>
<dbReference type="InParanoid" id="W5M4G9"/>
<dbReference type="Bgee" id="ENSLOCG00000002787">
    <property type="expression patterns" value="Expressed in ovary and 13 other cell types or tissues"/>
</dbReference>
<reference evidence="8" key="1">
    <citation type="submission" date="2011-12" db="EMBL/GenBank/DDBJ databases">
        <title>The Draft Genome of Lepisosteus oculatus.</title>
        <authorList>
            <consortium name="The Broad Institute Genome Assembly &amp; Analysis Group"/>
            <consortium name="Computational R&amp;D Group"/>
            <consortium name="and Sequencing Platform"/>
            <person name="Di Palma F."/>
            <person name="Alfoldi J."/>
            <person name="Johnson J."/>
            <person name="Berlin A."/>
            <person name="Gnerre S."/>
            <person name="Jaffe D."/>
            <person name="MacCallum I."/>
            <person name="Young S."/>
            <person name="Walker B.J."/>
            <person name="Lander E.S."/>
            <person name="Lindblad-Toh K."/>
        </authorList>
    </citation>
    <scope>NUCLEOTIDE SEQUENCE [LARGE SCALE GENOMIC DNA]</scope>
</reference>
<feature type="domain" description="DNA polymerase alpha/delta/epsilon subunit B" evidence="6">
    <location>
        <begin position="2"/>
        <end position="51"/>
    </location>
</feature>
<dbReference type="Ensembl" id="ENSLOCT00000003284.1">
    <property type="protein sequence ID" value="ENSLOCP00000003277.1"/>
    <property type="gene ID" value="ENSLOCG00000002787.1"/>
</dbReference>
<evidence type="ECO:0000256" key="1">
    <source>
        <dbReference type="ARBA" id="ARBA00004123"/>
    </source>
</evidence>
<organism evidence="7 8">
    <name type="scientific">Lepisosteus oculatus</name>
    <name type="common">Spotted gar</name>
    <dbReference type="NCBI Taxonomy" id="7918"/>
    <lineage>
        <taxon>Eukaryota</taxon>
        <taxon>Metazoa</taxon>
        <taxon>Chordata</taxon>
        <taxon>Craniata</taxon>
        <taxon>Vertebrata</taxon>
        <taxon>Euteleostomi</taxon>
        <taxon>Actinopterygii</taxon>
        <taxon>Neopterygii</taxon>
        <taxon>Holostei</taxon>
        <taxon>Semionotiformes</taxon>
        <taxon>Lepisosteidae</taxon>
        <taxon>Lepisosteus</taxon>
    </lineage>
</organism>
<dbReference type="GO" id="GO:0003677">
    <property type="term" value="F:DNA binding"/>
    <property type="evidence" value="ECO:0007669"/>
    <property type="project" value="InterPro"/>
</dbReference>
<comment type="subcellular location">
    <subcellularLocation>
        <location evidence="1">Nucleus</location>
    </subcellularLocation>
</comment>
<sequence length="66" mass="7500">MVLVACGPYTPSDSLSYEPLLDLIDTIKRDRPDVCVLLGPFLDSKHEQVEVRFCSVLSRFLSRCVR</sequence>
<keyword evidence="4" id="KW-0235">DNA replication</keyword>
<dbReference type="Proteomes" id="UP000018468">
    <property type="component" value="Linkage group LG28"/>
</dbReference>
<name>W5M4G9_LEPOC</name>
<reference evidence="7" key="2">
    <citation type="submission" date="2025-08" db="UniProtKB">
        <authorList>
            <consortium name="Ensembl"/>
        </authorList>
    </citation>
    <scope>IDENTIFICATION</scope>
</reference>
<dbReference type="Pfam" id="PF04042">
    <property type="entry name" value="DNA_pol_E_B"/>
    <property type="match status" value="1"/>
</dbReference>
<protein>
    <recommendedName>
        <fullName evidence="3">DNA polymerase alpha subunit B</fullName>
    </recommendedName>
</protein>
<evidence type="ECO:0000313" key="8">
    <source>
        <dbReference type="Proteomes" id="UP000018468"/>
    </source>
</evidence>
<dbReference type="InterPro" id="IPR007185">
    <property type="entry name" value="DNA_pol_a/d/e_bsu"/>
</dbReference>
<dbReference type="GO" id="GO:0005634">
    <property type="term" value="C:nucleus"/>
    <property type="evidence" value="ECO:0007669"/>
    <property type="project" value="UniProtKB-SubCell"/>
</dbReference>
<keyword evidence="5" id="KW-0539">Nucleus</keyword>
<dbReference type="AlphaFoldDB" id="W5M4G9"/>
<dbReference type="eggNOG" id="KOG1625">
    <property type="taxonomic scope" value="Eukaryota"/>
</dbReference>
<dbReference type="PANTHER" id="PTHR23061">
    <property type="entry name" value="DNA POLYMERASE 2 ALPHA 70 KDA SUBUNIT"/>
    <property type="match status" value="1"/>
</dbReference>
<proteinExistence type="inferred from homology"/>
<accession>W5M4G9</accession>
<dbReference type="STRING" id="7918.ENSLOCP00000003277"/>
<keyword evidence="8" id="KW-1185">Reference proteome</keyword>
<comment type="similarity">
    <text evidence="2">Belongs to the DNA polymerase alpha subunit B family.</text>
</comment>
<dbReference type="PANTHER" id="PTHR23061:SF12">
    <property type="entry name" value="DNA POLYMERASE ALPHA SUBUNIT B"/>
    <property type="match status" value="1"/>
</dbReference>
<evidence type="ECO:0000259" key="6">
    <source>
        <dbReference type="Pfam" id="PF04042"/>
    </source>
</evidence>
<evidence type="ECO:0000256" key="3">
    <source>
        <dbReference type="ARBA" id="ARBA00018596"/>
    </source>
</evidence>
<dbReference type="HOGENOM" id="CLU_2830542_0_0_1"/>
<dbReference type="EMBL" id="AHAT01039296">
    <property type="status" value="NOT_ANNOTATED_CDS"/>
    <property type="molecule type" value="Genomic_DNA"/>
</dbReference>